<dbReference type="InterPro" id="IPR036890">
    <property type="entry name" value="HATPase_C_sf"/>
</dbReference>
<feature type="transmembrane region" description="Helical" evidence="8">
    <location>
        <begin position="68"/>
        <end position="88"/>
    </location>
</feature>
<evidence type="ECO:0000256" key="7">
    <source>
        <dbReference type="ARBA" id="ARBA00023012"/>
    </source>
</evidence>
<organism evidence="11 12">
    <name type="scientific">Microbacterium ginsengisoli</name>
    <dbReference type="NCBI Taxonomy" id="400772"/>
    <lineage>
        <taxon>Bacteria</taxon>
        <taxon>Bacillati</taxon>
        <taxon>Actinomycetota</taxon>
        <taxon>Actinomycetes</taxon>
        <taxon>Micrococcales</taxon>
        <taxon>Microbacteriaceae</taxon>
        <taxon>Microbacterium</taxon>
    </lineage>
</organism>
<dbReference type="STRING" id="400772.RR49_00404"/>
<comment type="caution">
    <text evidence="11">The sequence shown here is derived from an EMBL/GenBank/DDBJ whole genome shotgun (WGS) entry which is preliminary data.</text>
</comment>
<dbReference type="InterPro" id="IPR003594">
    <property type="entry name" value="HATPase_dom"/>
</dbReference>
<evidence type="ECO:0000259" key="10">
    <source>
        <dbReference type="PROSITE" id="PS50112"/>
    </source>
</evidence>
<dbReference type="InterPro" id="IPR005467">
    <property type="entry name" value="His_kinase_dom"/>
</dbReference>
<dbReference type="PATRIC" id="fig|400772.4.peg.435"/>
<evidence type="ECO:0000256" key="4">
    <source>
        <dbReference type="ARBA" id="ARBA00022553"/>
    </source>
</evidence>
<gene>
    <name evidence="11" type="primary">phoR_2</name>
    <name evidence="11" type="ORF">RR49_00404</name>
</gene>
<dbReference type="InterPro" id="IPR050736">
    <property type="entry name" value="Sensor_HK_Regulatory"/>
</dbReference>
<keyword evidence="8" id="KW-0812">Transmembrane</keyword>
<dbReference type="PANTHER" id="PTHR43711">
    <property type="entry name" value="TWO-COMPONENT HISTIDINE KINASE"/>
    <property type="match status" value="1"/>
</dbReference>
<dbReference type="SUPFAM" id="SSF47384">
    <property type="entry name" value="Homodimeric domain of signal transducing histidine kinase"/>
    <property type="match status" value="1"/>
</dbReference>
<evidence type="ECO:0000313" key="11">
    <source>
        <dbReference type="EMBL" id="KJL40448.1"/>
    </source>
</evidence>
<dbReference type="Gene3D" id="1.10.287.130">
    <property type="match status" value="1"/>
</dbReference>
<dbReference type="GO" id="GO:0000155">
    <property type="term" value="F:phosphorelay sensor kinase activity"/>
    <property type="evidence" value="ECO:0007669"/>
    <property type="project" value="InterPro"/>
</dbReference>
<dbReference type="PROSITE" id="PS50112">
    <property type="entry name" value="PAS"/>
    <property type="match status" value="1"/>
</dbReference>
<accession>A0A0F0LX87</accession>
<dbReference type="SUPFAM" id="SSF55874">
    <property type="entry name" value="ATPase domain of HSP90 chaperone/DNA topoisomerase II/histidine kinase"/>
    <property type="match status" value="1"/>
</dbReference>
<dbReference type="SMART" id="SM00388">
    <property type="entry name" value="HisKA"/>
    <property type="match status" value="1"/>
</dbReference>
<dbReference type="InterPro" id="IPR004358">
    <property type="entry name" value="Sig_transdc_His_kin-like_C"/>
</dbReference>
<keyword evidence="6" id="KW-0418">Kinase</keyword>
<evidence type="ECO:0000256" key="1">
    <source>
        <dbReference type="ARBA" id="ARBA00000085"/>
    </source>
</evidence>
<dbReference type="InterPro" id="IPR036097">
    <property type="entry name" value="HisK_dim/P_sf"/>
</dbReference>
<proteinExistence type="predicted"/>
<dbReference type="CDD" id="cd00082">
    <property type="entry name" value="HisKA"/>
    <property type="match status" value="1"/>
</dbReference>
<dbReference type="EMBL" id="JYIY01000053">
    <property type="protein sequence ID" value="KJL40448.1"/>
    <property type="molecule type" value="Genomic_DNA"/>
</dbReference>
<keyword evidence="8" id="KW-1133">Transmembrane helix</keyword>
<dbReference type="PROSITE" id="PS50109">
    <property type="entry name" value="HIS_KIN"/>
    <property type="match status" value="1"/>
</dbReference>
<dbReference type="Gene3D" id="3.30.565.10">
    <property type="entry name" value="Histidine kinase-like ATPase, C-terminal domain"/>
    <property type="match status" value="1"/>
</dbReference>
<feature type="domain" description="Histidine kinase" evidence="9">
    <location>
        <begin position="343"/>
        <end position="558"/>
    </location>
</feature>
<evidence type="ECO:0000256" key="2">
    <source>
        <dbReference type="ARBA" id="ARBA00004236"/>
    </source>
</evidence>
<dbReference type="PRINTS" id="PR00344">
    <property type="entry name" value="BCTRLSENSOR"/>
</dbReference>
<dbReference type="AlphaFoldDB" id="A0A0F0LX87"/>
<dbReference type="CDD" id="cd00130">
    <property type="entry name" value="PAS"/>
    <property type="match status" value="1"/>
</dbReference>
<dbReference type="EC" id="2.7.13.3" evidence="3"/>
<dbReference type="GO" id="GO:0005886">
    <property type="term" value="C:plasma membrane"/>
    <property type="evidence" value="ECO:0007669"/>
    <property type="project" value="UniProtKB-SubCell"/>
</dbReference>
<protein>
    <recommendedName>
        <fullName evidence="3">histidine kinase</fullName>
        <ecNumber evidence="3">2.7.13.3</ecNumber>
    </recommendedName>
</protein>
<dbReference type="FunFam" id="3.30.565.10:FF:000006">
    <property type="entry name" value="Sensor histidine kinase WalK"/>
    <property type="match status" value="1"/>
</dbReference>
<dbReference type="InterPro" id="IPR000014">
    <property type="entry name" value="PAS"/>
</dbReference>
<dbReference type="InterPro" id="IPR035965">
    <property type="entry name" value="PAS-like_dom_sf"/>
</dbReference>
<sequence>MAMATLDHMSAGDGEPDRRLRVPVGAPRVVTGARTRSIWQSQLLLCAVVLVVVLVMLALQPAQFSTGTFAIGAGGVIGLTVVTLVFPWHRVGRPIVVLVPFLDILAIGVMQWDAGFALDFLWAFPVVWLGSFFSIWAIMLGVGGIGATMLLSAMLTDADSRTMVAYIVAFLSLAFLALATSISARQTRAFKQLLRRQTAKLQDSLHGVSAQRRRVSQMFNALDIGVARLSARGQVLALNETLVRLYGLDPEDIDQPGAAVEYDEQGGTAIPQSRRPLTRARRGETLDDERVWLFDGEGEWRALSVSTRVLPAGLDEDTTILYLVHDVTALIESERTREKLATVVSHELRNPLTVIAGHTELALDDVDDAPQLAEHLRVISGAATRMDALIAELLTHARGGFSAEPAWTAVDLTELLRLSLESFAPTAEARGVRLTADIESGLLVDGDAFRLRQVIDNVLSNAIKYTGADGSVRLVARTVEHSALIEVSDTGMGIDADDLGHVFEPYFRARSAQDSGVGGTGLGMGIVREILVAHRGEIGLESTVGKGTLVRMRIPLSDAWVLI</sequence>
<comment type="catalytic activity">
    <reaction evidence="1">
        <text>ATP + protein L-histidine = ADP + protein N-phospho-L-histidine.</text>
        <dbReference type="EC" id="2.7.13.3"/>
    </reaction>
</comment>
<comment type="subcellular location">
    <subcellularLocation>
        <location evidence="2">Cell membrane</location>
    </subcellularLocation>
</comment>
<dbReference type="Pfam" id="PF00512">
    <property type="entry name" value="HisKA"/>
    <property type="match status" value="1"/>
</dbReference>
<evidence type="ECO:0000256" key="8">
    <source>
        <dbReference type="SAM" id="Phobius"/>
    </source>
</evidence>
<feature type="transmembrane region" description="Helical" evidence="8">
    <location>
        <begin position="43"/>
        <end position="62"/>
    </location>
</feature>
<feature type="transmembrane region" description="Helical" evidence="8">
    <location>
        <begin position="126"/>
        <end position="151"/>
    </location>
</feature>
<feature type="transmembrane region" description="Helical" evidence="8">
    <location>
        <begin position="95"/>
        <end position="114"/>
    </location>
</feature>
<evidence type="ECO:0000256" key="6">
    <source>
        <dbReference type="ARBA" id="ARBA00022777"/>
    </source>
</evidence>
<dbReference type="SMART" id="SM00387">
    <property type="entry name" value="HATPase_c"/>
    <property type="match status" value="1"/>
</dbReference>
<evidence type="ECO:0000256" key="3">
    <source>
        <dbReference type="ARBA" id="ARBA00012438"/>
    </source>
</evidence>
<keyword evidence="5 11" id="KW-0808">Transferase</keyword>
<reference evidence="11 12" key="1">
    <citation type="submission" date="2015-02" db="EMBL/GenBank/DDBJ databases">
        <title>Draft genome sequences of ten Microbacterium spp. with emphasis on heavy metal contaminated environments.</title>
        <authorList>
            <person name="Corretto E."/>
        </authorList>
    </citation>
    <scope>NUCLEOTIDE SEQUENCE [LARGE SCALE GENOMIC DNA]</scope>
    <source>
        <strain evidence="11 12">DSM 18659</strain>
    </source>
</reference>
<evidence type="ECO:0000313" key="12">
    <source>
        <dbReference type="Proteomes" id="UP000033451"/>
    </source>
</evidence>
<keyword evidence="7" id="KW-0902">Two-component regulatory system</keyword>
<dbReference type="InterPro" id="IPR003661">
    <property type="entry name" value="HisK_dim/P_dom"/>
</dbReference>
<evidence type="ECO:0000256" key="5">
    <source>
        <dbReference type="ARBA" id="ARBA00022679"/>
    </source>
</evidence>
<keyword evidence="4" id="KW-0597">Phosphoprotein</keyword>
<dbReference type="Gene3D" id="3.30.450.20">
    <property type="entry name" value="PAS domain"/>
    <property type="match status" value="1"/>
</dbReference>
<dbReference type="SUPFAM" id="SSF55785">
    <property type="entry name" value="PYP-like sensor domain (PAS domain)"/>
    <property type="match status" value="1"/>
</dbReference>
<keyword evidence="12" id="KW-1185">Reference proteome</keyword>
<evidence type="ECO:0000259" key="9">
    <source>
        <dbReference type="PROSITE" id="PS50109"/>
    </source>
</evidence>
<keyword evidence="8" id="KW-0472">Membrane</keyword>
<feature type="transmembrane region" description="Helical" evidence="8">
    <location>
        <begin position="163"/>
        <end position="184"/>
    </location>
</feature>
<feature type="domain" description="PAS" evidence="10">
    <location>
        <begin position="211"/>
        <end position="253"/>
    </location>
</feature>
<dbReference type="PANTHER" id="PTHR43711:SF1">
    <property type="entry name" value="HISTIDINE KINASE 1"/>
    <property type="match status" value="1"/>
</dbReference>
<dbReference type="Pfam" id="PF02518">
    <property type="entry name" value="HATPase_c"/>
    <property type="match status" value="1"/>
</dbReference>
<name>A0A0F0LX87_9MICO</name>
<dbReference type="Proteomes" id="UP000033451">
    <property type="component" value="Unassembled WGS sequence"/>
</dbReference>